<dbReference type="InterPro" id="IPR036915">
    <property type="entry name" value="Cyclin-like_sf"/>
</dbReference>
<evidence type="ECO:0000313" key="1">
    <source>
        <dbReference type="EMBL" id="KAK9722593.1"/>
    </source>
</evidence>
<comment type="caution">
    <text evidence="1">The sequence shown here is derived from an EMBL/GenBank/DDBJ whole genome shotgun (WGS) entry which is preliminary data.</text>
</comment>
<dbReference type="PANTHER" id="PTHR15615:SF27">
    <property type="entry name" value="PHO85 CYCLIN CLG1"/>
    <property type="match status" value="1"/>
</dbReference>
<accession>A0ABR2W7U3</accession>
<evidence type="ECO:0008006" key="3">
    <source>
        <dbReference type="Google" id="ProtNLM"/>
    </source>
</evidence>
<evidence type="ECO:0000313" key="2">
    <source>
        <dbReference type="Proteomes" id="UP001479436"/>
    </source>
</evidence>
<keyword evidence="2" id="KW-1185">Reference proteome</keyword>
<dbReference type="InterPro" id="IPR013922">
    <property type="entry name" value="Cyclin_PHO80-like"/>
</dbReference>
<gene>
    <name evidence="1" type="ORF">K7432_002583</name>
</gene>
<dbReference type="Pfam" id="PF08613">
    <property type="entry name" value="Cyclin"/>
    <property type="match status" value="1"/>
</dbReference>
<protein>
    <recommendedName>
        <fullName evidence="3">Cyclin</fullName>
    </recommendedName>
</protein>
<dbReference type="Proteomes" id="UP001479436">
    <property type="component" value="Unassembled WGS sequence"/>
</dbReference>
<dbReference type="SUPFAM" id="SSF47954">
    <property type="entry name" value="Cyclin-like"/>
    <property type="match status" value="1"/>
</dbReference>
<name>A0ABR2W7U3_9FUNG</name>
<sequence length="287" mass="33344">MSLKSILSETYPQFSDNYQPNITWNSPVLFSQWLKPSIDWSRYDQVVEKLEVTAEEIEATVEFSGFVADMVTNLWNMRDTTQRDYMNPQEHQRRVEMISFIQGLLIFTDIPSTVVLVGMNYLYRLRTSSIVADNPPSGSEYRVLVVALLTASKYIEDLSYSNLSWSEVSGFEVEELNLMEREFLAELDWKLWISPEEYEGWLGGIDHWLAKEEWENESVSTEAELETETESELESECDEWSSTLHDWDPLDDECRKLTQLTLDQELRISNTTNRLTTPNPTTTTATK</sequence>
<dbReference type="PANTHER" id="PTHR15615">
    <property type="match status" value="1"/>
</dbReference>
<reference evidence="1 2" key="1">
    <citation type="submission" date="2023-04" db="EMBL/GenBank/DDBJ databases">
        <title>Genome of Basidiobolus ranarum AG-B5.</title>
        <authorList>
            <person name="Stajich J.E."/>
            <person name="Carter-House D."/>
            <person name="Gryganskyi A."/>
        </authorList>
    </citation>
    <scope>NUCLEOTIDE SEQUENCE [LARGE SCALE GENOMIC DNA]</scope>
    <source>
        <strain evidence="1 2">AG-B5</strain>
    </source>
</reference>
<proteinExistence type="predicted"/>
<dbReference type="CDD" id="cd20557">
    <property type="entry name" value="CYCLIN_ScPCL1-like"/>
    <property type="match status" value="1"/>
</dbReference>
<organism evidence="1 2">
    <name type="scientific">Basidiobolus ranarum</name>
    <dbReference type="NCBI Taxonomy" id="34480"/>
    <lineage>
        <taxon>Eukaryota</taxon>
        <taxon>Fungi</taxon>
        <taxon>Fungi incertae sedis</taxon>
        <taxon>Zoopagomycota</taxon>
        <taxon>Entomophthoromycotina</taxon>
        <taxon>Basidiobolomycetes</taxon>
        <taxon>Basidiobolales</taxon>
        <taxon>Basidiobolaceae</taxon>
        <taxon>Basidiobolus</taxon>
    </lineage>
</organism>
<dbReference type="EMBL" id="JASJQH010006946">
    <property type="protein sequence ID" value="KAK9722593.1"/>
    <property type="molecule type" value="Genomic_DNA"/>
</dbReference>
<dbReference type="Gene3D" id="1.10.472.10">
    <property type="entry name" value="Cyclin-like"/>
    <property type="match status" value="1"/>
</dbReference>